<keyword evidence="6" id="KW-0227">DNA damage</keyword>
<keyword evidence="5" id="KW-0479">Metal-binding</keyword>
<evidence type="ECO:0000256" key="2">
    <source>
        <dbReference type="ARBA" id="ARBA00005582"/>
    </source>
</evidence>
<keyword evidence="4" id="KW-0235">DNA replication</keyword>
<evidence type="ECO:0000256" key="5">
    <source>
        <dbReference type="ARBA" id="ARBA00022723"/>
    </source>
</evidence>
<accession>A0A7V8NTR8</accession>
<dbReference type="PROSITE" id="PS00893">
    <property type="entry name" value="NUDIX_BOX"/>
    <property type="match status" value="1"/>
</dbReference>
<dbReference type="Proteomes" id="UP000567293">
    <property type="component" value="Unassembled WGS sequence"/>
</dbReference>
<evidence type="ECO:0000256" key="4">
    <source>
        <dbReference type="ARBA" id="ARBA00022705"/>
    </source>
</evidence>
<sequence>MRTVVAAVIERSDRRLLIGQRRRNDTSPLKWEFPGGKVESGETPGQALSRELKEELGAAIQKCVPIGRVVHQYAETPEELEILFFAAAIAEGELIPRRFEKIAWALPKELGDYDFLAANAGLVANLATGKIKPGEILEEA</sequence>
<gene>
    <name evidence="19" type="ORF">HRJ53_19710</name>
</gene>
<dbReference type="GO" id="GO:0046872">
    <property type="term" value="F:metal ion binding"/>
    <property type="evidence" value="ECO:0007669"/>
    <property type="project" value="UniProtKB-KW"/>
</dbReference>
<evidence type="ECO:0000256" key="8">
    <source>
        <dbReference type="ARBA" id="ARBA00022842"/>
    </source>
</evidence>
<dbReference type="EMBL" id="JACDQQ010001888">
    <property type="protein sequence ID" value="MBA0087216.1"/>
    <property type="molecule type" value="Genomic_DNA"/>
</dbReference>
<protein>
    <recommendedName>
        <fullName evidence="13">8-oxo-dGTP diphosphatase</fullName>
        <ecNumber evidence="12">3.6.1.55</ecNumber>
    </recommendedName>
    <alternativeName>
        <fullName evidence="16">7,8-dihydro-8-oxoguanine-triphosphatase</fullName>
    </alternativeName>
    <alternativeName>
        <fullName evidence="15">Mutator protein MutT</fullName>
    </alternativeName>
    <alternativeName>
        <fullName evidence="14">dGTP pyrophosphohydrolase</fullName>
    </alternativeName>
</protein>
<evidence type="ECO:0000256" key="13">
    <source>
        <dbReference type="ARBA" id="ARBA00040794"/>
    </source>
</evidence>
<dbReference type="InterPro" id="IPR020084">
    <property type="entry name" value="NUDIX_hydrolase_CS"/>
</dbReference>
<dbReference type="InterPro" id="IPR047127">
    <property type="entry name" value="MutT-like"/>
</dbReference>
<comment type="caution">
    <text evidence="19">The sequence shown here is derived from an EMBL/GenBank/DDBJ whole genome shotgun (WGS) entry which is preliminary data.</text>
</comment>
<dbReference type="PRINTS" id="PR00502">
    <property type="entry name" value="NUDIXFAMILY"/>
</dbReference>
<proteinExistence type="inferred from homology"/>
<keyword evidence="8" id="KW-0460">Magnesium</keyword>
<dbReference type="GO" id="GO:0035539">
    <property type="term" value="F:8-oxo-7,8-dihydrodeoxyguanosine triphosphate pyrophosphatase activity"/>
    <property type="evidence" value="ECO:0007669"/>
    <property type="project" value="UniProtKB-EC"/>
</dbReference>
<dbReference type="PANTHER" id="PTHR47707:SF1">
    <property type="entry name" value="NUDIX HYDROLASE FAMILY PROTEIN"/>
    <property type="match status" value="1"/>
</dbReference>
<keyword evidence="20" id="KW-1185">Reference proteome</keyword>
<dbReference type="GO" id="GO:0044715">
    <property type="term" value="F:8-oxo-dGDP phosphatase activity"/>
    <property type="evidence" value="ECO:0007669"/>
    <property type="project" value="TreeGrafter"/>
</dbReference>
<name>A0A7V8NTR8_9BACT</name>
<evidence type="ECO:0000256" key="16">
    <source>
        <dbReference type="ARBA" id="ARBA00042798"/>
    </source>
</evidence>
<dbReference type="PROSITE" id="PS51462">
    <property type="entry name" value="NUDIX"/>
    <property type="match status" value="1"/>
</dbReference>
<feature type="domain" description="Nudix hydrolase" evidence="18">
    <location>
        <begin position="1"/>
        <end position="128"/>
    </location>
</feature>
<reference evidence="19" key="1">
    <citation type="submission" date="2020-06" db="EMBL/GenBank/DDBJ databases">
        <title>Legume-microbial interactions unlock mineral nutrients during tropical forest succession.</title>
        <authorList>
            <person name="Epihov D.Z."/>
        </authorList>
    </citation>
    <scope>NUCLEOTIDE SEQUENCE [LARGE SCALE GENOMIC DNA]</scope>
    <source>
        <strain evidence="19">Pan2503</strain>
    </source>
</reference>
<dbReference type="CDD" id="cd03425">
    <property type="entry name" value="NUDIX_MutT_NudA_like"/>
    <property type="match status" value="1"/>
</dbReference>
<comment type="catalytic activity">
    <reaction evidence="11">
        <text>8-oxo-GTP + H2O = 8-oxo-GMP + diphosphate + H(+)</text>
        <dbReference type="Rhea" id="RHEA:67616"/>
        <dbReference type="ChEBI" id="CHEBI:15377"/>
        <dbReference type="ChEBI" id="CHEBI:15378"/>
        <dbReference type="ChEBI" id="CHEBI:33019"/>
        <dbReference type="ChEBI" id="CHEBI:143553"/>
        <dbReference type="ChEBI" id="CHEBI:145694"/>
    </reaction>
</comment>
<dbReference type="GO" id="GO:0006260">
    <property type="term" value="P:DNA replication"/>
    <property type="evidence" value="ECO:0007669"/>
    <property type="project" value="UniProtKB-KW"/>
</dbReference>
<dbReference type="AlphaFoldDB" id="A0A7V8NTR8"/>
<comment type="similarity">
    <text evidence="2 17">Belongs to the Nudix hydrolase family.</text>
</comment>
<evidence type="ECO:0000256" key="6">
    <source>
        <dbReference type="ARBA" id="ARBA00022763"/>
    </source>
</evidence>
<evidence type="ECO:0000256" key="1">
    <source>
        <dbReference type="ARBA" id="ARBA00001946"/>
    </source>
</evidence>
<evidence type="ECO:0000256" key="11">
    <source>
        <dbReference type="ARBA" id="ARBA00036904"/>
    </source>
</evidence>
<evidence type="ECO:0000256" key="9">
    <source>
        <dbReference type="ARBA" id="ARBA00023204"/>
    </source>
</evidence>
<comment type="cofactor">
    <cofactor evidence="1">
        <name>Mg(2+)</name>
        <dbReference type="ChEBI" id="CHEBI:18420"/>
    </cofactor>
</comment>
<keyword evidence="7 17" id="KW-0378">Hydrolase</keyword>
<dbReference type="GO" id="GO:0008413">
    <property type="term" value="F:8-oxo-7,8-dihydroguanosine triphosphate pyrophosphatase activity"/>
    <property type="evidence" value="ECO:0007669"/>
    <property type="project" value="TreeGrafter"/>
</dbReference>
<dbReference type="Gene3D" id="3.90.79.10">
    <property type="entry name" value="Nucleoside Triphosphate Pyrophosphohydrolase"/>
    <property type="match status" value="1"/>
</dbReference>
<evidence type="ECO:0000313" key="20">
    <source>
        <dbReference type="Proteomes" id="UP000567293"/>
    </source>
</evidence>
<dbReference type="PANTHER" id="PTHR47707">
    <property type="entry name" value="8-OXO-DGTP DIPHOSPHATASE"/>
    <property type="match status" value="1"/>
</dbReference>
<dbReference type="InterPro" id="IPR020476">
    <property type="entry name" value="Nudix_hydrolase"/>
</dbReference>
<keyword evidence="3" id="KW-0515">Mutator protein</keyword>
<dbReference type="InterPro" id="IPR000086">
    <property type="entry name" value="NUDIX_hydrolase_dom"/>
</dbReference>
<evidence type="ECO:0000259" key="18">
    <source>
        <dbReference type="PROSITE" id="PS51462"/>
    </source>
</evidence>
<dbReference type="Pfam" id="PF00293">
    <property type="entry name" value="NUDIX"/>
    <property type="match status" value="1"/>
</dbReference>
<dbReference type="SUPFAM" id="SSF55811">
    <property type="entry name" value="Nudix"/>
    <property type="match status" value="1"/>
</dbReference>
<evidence type="ECO:0000256" key="17">
    <source>
        <dbReference type="RuleBase" id="RU003476"/>
    </source>
</evidence>
<dbReference type="InterPro" id="IPR015797">
    <property type="entry name" value="NUDIX_hydrolase-like_dom_sf"/>
</dbReference>
<organism evidence="19 20">
    <name type="scientific">Candidatus Acidiferrum panamense</name>
    <dbReference type="NCBI Taxonomy" id="2741543"/>
    <lineage>
        <taxon>Bacteria</taxon>
        <taxon>Pseudomonadati</taxon>
        <taxon>Acidobacteriota</taxon>
        <taxon>Terriglobia</taxon>
        <taxon>Candidatus Acidiferrales</taxon>
        <taxon>Candidatus Acidiferrum</taxon>
    </lineage>
</organism>
<evidence type="ECO:0000313" key="19">
    <source>
        <dbReference type="EMBL" id="MBA0087216.1"/>
    </source>
</evidence>
<comment type="catalytic activity">
    <reaction evidence="10">
        <text>8-oxo-dGTP + H2O = 8-oxo-dGMP + diphosphate + H(+)</text>
        <dbReference type="Rhea" id="RHEA:31575"/>
        <dbReference type="ChEBI" id="CHEBI:15377"/>
        <dbReference type="ChEBI" id="CHEBI:15378"/>
        <dbReference type="ChEBI" id="CHEBI:33019"/>
        <dbReference type="ChEBI" id="CHEBI:63224"/>
        <dbReference type="ChEBI" id="CHEBI:77896"/>
        <dbReference type="EC" id="3.6.1.55"/>
    </reaction>
</comment>
<dbReference type="GO" id="GO:0006281">
    <property type="term" value="P:DNA repair"/>
    <property type="evidence" value="ECO:0007669"/>
    <property type="project" value="UniProtKB-KW"/>
</dbReference>
<evidence type="ECO:0000256" key="14">
    <source>
        <dbReference type="ARBA" id="ARBA00041592"/>
    </source>
</evidence>
<dbReference type="EC" id="3.6.1.55" evidence="12"/>
<evidence type="ECO:0000256" key="7">
    <source>
        <dbReference type="ARBA" id="ARBA00022801"/>
    </source>
</evidence>
<dbReference type="GO" id="GO:0044716">
    <property type="term" value="F:8-oxo-GDP phosphatase activity"/>
    <property type="evidence" value="ECO:0007669"/>
    <property type="project" value="TreeGrafter"/>
</dbReference>
<evidence type="ECO:0000256" key="15">
    <source>
        <dbReference type="ARBA" id="ARBA00041979"/>
    </source>
</evidence>
<evidence type="ECO:0000256" key="3">
    <source>
        <dbReference type="ARBA" id="ARBA00022457"/>
    </source>
</evidence>
<keyword evidence="9" id="KW-0234">DNA repair</keyword>
<evidence type="ECO:0000256" key="12">
    <source>
        <dbReference type="ARBA" id="ARBA00038905"/>
    </source>
</evidence>
<evidence type="ECO:0000256" key="10">
    <source>
        <dbReference type="ARBA" id="ARBA00035861"/>
    </source>
</evidence>